<accession>A0ABT4GVX1</accession>
<dbReference type="RefSeq" id="WP_005550879.1">
    <property type="nucleotide sequence ID" value="NZ_JAKOBS010000007.1"/>
</dbReference>
<proteinExistence type="predicted"/>
<organism evidence="3 4">
    <name type="scientific">Paenibacillus alvei</name>
    <name type="common">Bacillus alvei</name>
    <dbReference type="NCBI Taxonomy" id="44250"/>
    <lineage>
        <taxon>Bacteria</taxon>
        <taxon>Bacillati</taxon>
        <taxon>Bacillota</taxon>
        <taxon>Bacilli</taxon>
        <taxon>Bacillales</taxon>
        <taxon>Paenibacillaceae</taxon>
        <taxon>Paenibacillus</taxon>
    </lineage>
</organism>
<name>A0ABT4GVX1_PAEAL</name>
<keyword evidence="1" id="KW-0812">Transmembrane</keyword>
<gene>
    <name evidence="3" type="ORF">M5X12_09770</name>
</gene>
<feature type="domain" description="FAD dependent oxidoreductase" evidence="2">
    <location>
        <begin position="30"/>
        <end position="169"/>
    </location>
</feature>
<keyword evidence="1" id="KW-1133">Transmembrane helix</keyword>
<evidence type="ECO:0000259" key="2">
    <source>
        <dbReference type="Pfam" id="PF01266"/>
    </source>
</evidence>
<reference evidence="3 4" key="1">
    <citation type="submission" date="2022-05" db="EMBL/GenBank/DDBJ databases">
        <title>Genome Sequencing of Bee-Associated Microbes.</title>
        <authorList>
            <person name="Dunlap C."/>
        </authorList>
    </citation>
    <scope>NUCLEOTIDE SEQUENCE [LARGE SCALE GENOMIC DNA]</scope>
    <source>
        <strain evidence="3 4">NRRL B-04010</strain>
    </source>
</reference>
<evidence type="ECO:0000313" key="4">
    <source>
        <dbReference type="Proteomes" id="UP001527181"/>
    </source>
</evidence>
<dbReference type="InterPro" id="IPR036188">
    <property type="entry name" value="FAD/NAD-bd_sf"/>
</dbReference>
<evidence type="ECO:0000313" key="3">
    <source>
        <dbReference type="EMBL" id="MCY9760863.1"/>
    </source>
</evidence>
<keyword evidence="4" id="KW-1185">Reference proteome</keyword>
<comment type="caution">
    <text evidence="3">The sequence shown here is derived from an EMBL/GenBank/DDBJ whole genome shotgun (WGS) entry which is preliminary data.</text>
</comment>
<dbReference type="Pfam" id="PF01266">
    <property type="entry name" value="DAO"/>
    <property type="match status" value="1"/>
</dbReference>
<feature type="transmembrane region" description="Helical" evidence="1">
    <location>
        <begin position="7"/>
        <end position="24"/>
    </location>
</feature>
<dbReference type="Gene3D" id="3.50.50.60">
    <property type="entry name" value="FAD/NAD(P)-binding domain"/>
    <property type="match status" value="1"/>
</dbReference>
<dbReference type="Proteomes" id="UP001527181">
    <property type="component" value="Unassembled WGS sequence"/>
</dbReference>
<dbReference type="GeneID" id="94490669"/>
<dbReference type="EMBL" id="JAMDNP010000017">
    <property type="protein sequence ID" value="MCY9760863.1"/>
    <property type="molecule type" value="Genomic_DNA"/>
</dbReference>
<sequence>MHRDLRIIIVGAGIVGSAIAYYLSKQHPHLYEDAIAEYHALQEELPDLNIDWSGALSWGVPMNMEGSRVQQLNRQQIMKLEPNLNEYPDEASFAQEEGGLDPVATTNLLLQQAQENGAIVLYNTTVTSIQERDATVVGVHTSNGYLESDILVLAAGTTALISRFAAKEIIDNVQLEKLQACRLARFNKEG</sequence>
<dbReference type="InterPro" id="IPR052745">
    <property type="entry name" value="G3P_Oxidase/Oxidoreductase"/>
</dbReference>
<dbReference type="PANTHER" id="PTHR42720">
    <property type="entry name" value="GLYCEROL-3-PHOSPHATE DEHYDROGENASE"/>
    <property type="match status" value="1"/>
</dbReference>
<dbReference type="SUPFAM" id="SSF51905">
    <property type="entry name" value="FAD/NAD(P)-binding domain"/>
    <property type="match status" value="1"/>
</dbReference>
<dbReference type="PANTHER" id="PTHR42720:SF1">
    <property type="entry name" value="GLYCEROL 3-PHOSPHATE OXIDASE"/>
    <property type="match status" value="1"/>
</dbReference>
<protein>
    <submittedName>
        <fullName evidence="3">FAD-dependent oxidoreductase</fullName>
    </submittedName>
</protein>
<keyword evidence="1" id="KW-0472">Membrane</keyword>
<evidence type="ECO:0000256" key="1">
    <source>
        <dbReference type="SAM" id="Phobius"/>
    </source>
</evidence>
<dbReference type="InterPro" id="IPR006076">
    <property type="entry name" value="FAD-dep_OxRdtase"/>
</dbReference>